<dbReference type="InterPro" id="IPR017850">
    <property type="entry name" value="Alkaline_phosphatase_core_sf"/>
</dbReference>
<feature type="domain" description="Bacterial phospholipase C C-terminal" evidence="4">
    <location>
        <begin position="582"/>
        <end position="678"/>
    </location>
</feature>
<dbReference type="RefSeq" id="WP_188414679.1">
    <property type="nucleotide sequence ID" value="NZ_BMDJ01000006.1"/>
</dbReference>
<dbReference type="InterPro" id="IPR019546">
    <property type="entry name" value="TAT_signal_bac_arc"/>
</dbReference>
<dbReference type="InterPro" id="IPR007312">
    <property type="entry name" value="Phosphoesterase"/>
</dbReference>
<organism evidence="5 6">
    <name type="scientific">Pedobacter mendelii</name>
    <dbReference type="NCBI Taxonomy" id="1908240"/>
    <lineage>
        <taxon>Bacteria</taxon>
        <taxon>Pseudomonadati</taxon>
        <taxon>Bacteroidota</taxon>
        <taxon>Sphingobacteriia</taxon>
        <taxon>Sphingobacteriales</taxon>
        <taxon>Sphingobacteriaceae</taxon>
        <taxon>Pedobacter</taxon>
    </lineage>
</organism>
<comment type="caution">
    <text evidence="5">The sequence shown here is derived from an EMBL/GenBank/DDBJ whole genome shotgun (WGS) entry which is preliminary data.</text>
</comment>
<keyword evidence="3" id="KW-0378">Hydrolase</keyword>
<reference evidence="6" key="1">
    <citation type="journal article" date="2019" name="Int. J. Syst. Evol. Microbiol.">
        <title>The Global Catalogue of Microorganisms (GCM) 10K type strain sequencing project: providing services to taxonomists for standard genome sequencing and annotation.</title>
        <authorList>
            <consortium name="The Broad Institute Genomics Platform"/>
            <consortium name="The Broad Institute Genome Sequencing Center for Infectious Disease"/>
            <person name="Wu L."/>
            <person name="Ma J."/>
        </authorList>
    </citation>
    <scope>NUCLEOTIDE SEQUENCE [LARGE SCALE GENOMIC DNA]</scope>
    <source>
        <strain evidence="6">CCM 8939</strain>
    </source>
</reference>
<dbReference type="EMBL" id="BMDJ01000006">
    <property type="protein sequence ID" value="GGI26696.1"/>
    <property type="molecule type" value="Genomic_DNA"/>
</dbReference>
<evidence type="ECO:0000313" key="6">
    <source>
        <dbReference type="Proteomes" id="UP000645390"/>
    </source>
</evidence>
<protein>
    <recommendedName>
        <fullName evidence="2">phospholipase C</fullName>
        <ecNumber evidence="2">3.1.4.3</ecNumber>
    </recommendedName>
</protein>
<evidence type="ECO:0000256" key="2">
    <source>
        <dbReference type="ARBA" id="ARBA00012018"/>
    </source>
</evidence>
<evidence type="ECO:0000256" key="3">
    <source>
        <dbReference type="ARBA" id="ARBA00022801"/>
    </source>
</evidence>
<comment type="similarity">
    <text evidence="1">Belongs to the bacterial phospholipase C family.</text>
</comment>
<dbReference type="PANTHER" id="PTHR31956">
    <property type="entry name" value="NON-SPECIFIC PHOSPHOLIPASE C4-RELATED"/>
    <property type="match status" value="1"/>
</dbReference>
<dbReference type="Pfam" id="PF04185">
    <property type="entry name" value="Phosphoesterase"/>
    <property type="match status" value="1"/>
</dbReference>
<evidence type="ECO:0000259" key="4">
    <source>
        <dbReference type="Pfam" id="PF05506"/>
    </source>
</evidence>
<evidence type="ECO:0000256" key="1">
    <source>
        <dbReference type="ARBA" id="ARBA00009717"/>
    </source>
</evidence>
<dbReference type="Pfam" id="PF05506">
    <property type="entry name" value="PLipase_C_C"/>
    <property type="match status" value="2"/>
</dbReference>
<dbReference type="NCBIfam" id="TIGR01409">
    <property type="entry name" value="TAT_signal_seq"/>
    <property type="match status" value="1"/>
</dbReference>
<proteinExistence type="inferred from homology"/>
<sequence>MDSRREFLKKAAMLAGATGIASTLPSSVLKAMAINAEPGSTFYDAEHIVFLMQENRSFDHMFGKMKGVRGFNDPHTHIQPDGNKVWLQKDGQGYTYIPFHVDINKTKITWQGGLPHSWNDQVAARNGGRYDKWLPAKAPMTLSYYDRNDIPFYYDLADAFTVCDQHFCSSLTGTTPNRLFFFTGTVRGEKSANKVAVVNNDQAESQNNIFVDWPTFQETLEDNGIDWRIYQNELWTSKLPEGEIDDWLGNYGDNPVEYISRHNVKLSAYFRKNGDNTVKPALTAKEVQAKYDKLSQREKNLIDKAFQTNISEKDYLDLAPFTFTNDVGKSETINIPKGDIFHQFRKDVDSGKLPTVSWLVAPQRFSDHTSSPLYGTWYVSEALDILTKNPEVWKKTIFVLTYDENDGYFDHHPPFVVPNPDDASSGKVSAGINFATDFEARKGSPIGLGYRVPMVIASPWSKGGFVNSQVFDHTSSLMFMEKWLSKKSGKNIKSNNISEWRRNICGDLTSVFRPYKGTEIKSPEPLNRETVVTNIGNAKNKPAQIGPTALNKNEVAKINKFESFSSQNSIHAAKQEQGTKQSCALPYQLIADANLINNEIEFTFQSGKALFGSQTENVGAPFTMNTIANFKGVKGKFWAYAVKNGDTLTEKINIEDFDNEVYDFRITGPNGFYRHFSGSKKNPLLTIKAKPEQNGLVNKKLTGNLIFSIENKGTSPISIQIADNKYKAAMQSFNLKPNSVTDIILKLSKSAHWYDFSIIQTNNTLFRHRYAGKIETGEITTTDPYMGNAL</sequence>
<gene>
    <name evidence="5" type="ORF">GCM10008119_23940</name>
</gene>
<keyword evidence="6" id="KW-1185">Reference proteome</keyword>
<dbReference type="InterPro" id="IPR008475">
    <property type="entry name" value="PLipase_C_C"/>
</dbReference>
<dbReference type="PANTHER" id="PTHR31956:SF1">
    <property type="entry name" value="NON-SPECIFIC PHOSPHOLIPASE C1"/>
    <property type="match status" value="1"/>
</dbReference>
<dbReference type="Gene3D" id="3.40.720.10">
    <property type="entry name" value="Alkaline Phosphatase, subunit A"/>
    <property type="match status" value="2"/>
</dbReference>
<feature type="domain" description="Bacterial phospholipase C C-terminal" evidence="4">
    <location>
        <begin position="703"/>
        <end position="773"/>
    </location>
</feature>
<dbReference type="InterPro" id="IPR006311">
    <property type="entry name" value="TAT_signal"/>
</dbReference>
<dbReference type="PROSITE" id="PS51318">
    <property type="entry name" value="TAT"/>
    <property type="match status" value="1"/>
</dbReference>
<evidence type="ECO:0000313" key="5">
    <source>
        <dbReference type="EMBL" id="GGI26696.1"/>
    </source>
</evidence>
<dbReference type="InterPro" id="IPR017767">
    <property type="entry name" value="PC-PLC"/>
</dbReference>
<accession>A0ABQ2BKC6</accession>
<dbReference type="EC" id="3.1.4.3" evidence="2"/>
<dbReference type="NCBIfam" id="TIGR03396">
    <property type="entry name" value="PC_PLC"/>
    <property type="match status" value="1"/>
</dbReference>
<name>A0ABQ2BKC6_9SPHI</name>
<dbReference type="Proteomes" id="UP000645390">
    <property type="component" value="Unassembled WGS sequence"/>
</dbReference>